<dbReference type="RefSeq" id="WP_153548913.1">
    <property type="nucleotide sequence ID" value="NZ_WIXK01000009.1"/>
</dbReference>
<comment type="cofactor">
    <cofactor evidence="1">
        <name>FMN</name>
        <dbReference type="ChEBI" id="CHEBI:58210"/>
    </cofactor>
</comment>
<proteinExistence type="predicted"/>
<dbReference type="Proteomes" id="UP000436694">
    <property type="component" value="Unassembled WGS sequence"/>
</dbReference>
<name>A0A844ANI5_9RHOB</name>
<organism evidence="3 4">
    <name type="scientific">Tritonibacter aquimaris</name>
    <dbReference type="NCBI Taxonomy" id="2663379"/>
    <lineage>
        <taxon>Bacteria</taxon>
        <taxon>Pseudomonadati</taxon>
        <taxon>Pseudomonadota</taxon>
        <taxon>Alphaproteobacteria</taxon>
        <taxon>Rhodobacterales</taxon>
        <taxon>Paracoccaceae</taxon>
        <taxon>Tritonibacter</taxon>
    </lineage>
</organism>
<comment type="caution">
    <text evidence="3">The sequence shown here is derived from an EMBL/GenBank/DDBJ whole genome shotgun (WGS) entry which is preliminary data.</text>
</comment>
<dbReference type="SUPFAM" id="SSF51395">
    <property type="entry name" value="FMN-linked oxidoreductases"/>
    <property type="match status" value="1"/>
</dbReference>
<dbReference type="Pfam" id="PF01070">
    <property type="entry name" value="FMN_dh"/>
    <property type="match status" value="1"/>
</dbReference>
<accession>A0A844ANI5</accession>
<evidence type="ECO:0000256" key="1">
    <source>
        <dbReference type="ARBA" id="ARBA00001917"/>
    </source>
</evidence>
<sequence>MVSGTGTERLVDANRQALDTVTLGPSFCHGTFEPLLETELCGQRFSVPFGMPPVGMSGLM</sequence>
<protein>
    <recommendedName>
        <fullName evidence="2">FMN-dependent dehydrogenase domain-containing protein</fullName>
    </recommendedName>
</protein>
<evidence type="ECO:0000313" key="4">
    <source>
        <dbReference type="Proteomes" id="UP000436694"/>
    </source>
</evidence>
<keyword evidence="4" id="KW-1185">Reference proteome</keyword>
<dbReference type="InterPro" id="IPR013785">
    <property type="entry name" value="Aldolase_TIM"/>
</dbReference>
<evidence type="ECO:0000313" key="3">
    <source>
        <dbReference type="EMBL" id="MQY43959.1"/>
    </source>
</evidence>
<dbReference type="EMBL" id="WIXK01000009">
    <property type="protein sequence ID" value="MQY43959.1"/>
    <property type="molecule type" value="Genomic_DNA"/>
</dbReference>
<feature type="domain" description="FMN-dependent dehydrogenase" evidence="2">
    <location>
        <begin position="3"/>
        <end position="60"/>
    </location>
</feature>
<reference evidence="3 4" key="1">
    <citation type="submission" date="2019-10" db="EMBL/GenBank/DDBJ databases">
        <title>Epibacterium sp. nov., isolated from seawater.</title>
        <authorList>
            <person name="Zhang X."/>
            <person name="Li N."/>
        </authorList>
    </citation>
    <scope>NUCLEOTIDE SEQUENCE [LARGE SCALE GENOMIC DNA]</scope>
    <source>
        <strain evidence="3 4">SM1969</strain>
    </source>
</reference>
<dbReference type="Gene3D" id="3.20.20.70">
    <property type="entry name" value="Aldolase class I"/>
    <property type="match status" value="1"/>
</dbReference>
<dbReference type="GO" id="GO:0016491">
    <property type="term" value="F:oxidoreductase activity"/>
    <property type="evidence" value="ECO:0007669"/>
    <property type="project" value="InterPro"/>
</dbReference>
<dbReference type="AlphaFoldDB" id="A0A844ANI5"/>
<gene>
    <name evidence="3" type="ORF">GG681_15030</name>
</gene>
<dbReference type="InterPro" id="IPR000262">
    <property type="entry name" value="FMN-dep_DH"/>
</dbReference>
<evidence type="ECO:0000259" key="2">
    <source>
        <dbReference type="Pfam" id="PF01070"/>
    </source>
</evidence>